<dbReference type="InterPro" id="IPR036144">
    <property type="entry name" value="RibA-like_sf"/>
</dbReference>
<comment type="pathway">
    <text evidence="1">Cofactor biosynthesis; riboflavin biosynthesis.</text>
</comment>
<organism evidence="4 5">
    <name type="scientific">Streptomyces lomondensis</name>
    <dbReference type="NCBI Taxonomy" id="68229"/>
    <lineage>
        <taxon>Bacteria</taxon>
        <taxon>Bacillati</taxon>
        <taxon>Actinomycetota</taxon>
        <taxon>Actinomycetes</taxon>
        <taxon>Kitasatosporales</taxon>
        <taxon>Streptomycetaceae</taxon>
        <taxon>Streptomyces</taxon>
    </lineage>
</organism>
<reference evidence="5" key="1">
    <citation type="journal article" date="2019" name="Int. J. Syst. Evol. Microbiol.">
        <title>The Global Catalogue of Microorganisms (GCM) 10K type strain sequencing project: providing services to taxonomists for standard genome sequencing and annotation.</title>
        <authorList>
            <consortium name="The Broad Institute Genomics Platform"/>
            <consortium name="The Broad Institute Genome Sequencing Center for Infectious Disease"/>
            <person name="Wu L."/>
            <person name="Ma J."/>
        </authorList>
    </citation>
    <scope>NUCLEOTIDE SEQUENCE [LARGE SCALE GENOMIC DNA]</scope>
    <source>
        <strain evidence="5">JCM 4866</strain>
    </source>
</reference>
<evidence type="ECO:0000256" key="1">
    <source>
        <dbReference type="ARBA" id="ARBA00005104"/>
    </source>
</evidence>
<sequence>MIIATTLLETAHGTFSVSTHEDGTGQRCLSMSHGDLSDAGTAVRLHSSCIFGEALMATDCDCGPQLHTTMQEITKRGAGAIVYLFQEGRGAGLDLKIRGMETQRVRGVNSYEAYASLGLGRDMRDYSVAGTALADLGMAEQVTLISNNPLKRQALEELGYQVESQIALSYEVSKHAYEYLLMKQVEGDHTVDFGKIKFVG</sequence>
<dbReference type="Pfam" id="PF00925">
    <property type="entry name" value="GTP_cyclohydro2"/>
    <property type="match status" value="1"/>
</dbReference>
<gene>
    <name evidence="4" type="ORF">GCM10010383_49780</name>
</gene>
<evidence type="ECO:0000313" key="5">
    <source>
        <dbReference type="Proteomes" id="UP000617743"/>
    </source>
</evidence>
<name>A0ABQ2XEM8_9ACTN</name>
<keyword evidence="5" id="KW-1185">Reference proteome</keyword>
<keyword evidence="2" id="KW-0686">Riboflavin biosynthesis</keyword>
<dbReference type="Proteomes" id="UP000617743">
    <property type="component" value="Unassembled WGS sequence"/>
</dbReference>
<dbReference type="SUPFAM" id="SSF142695">
    <property type="entry name" value="RibA-like"/>
    <property type="match status" value="1"/>
</dbReference>
<dbReference type="EMBL" id="BMWC01000007">
    <property type="protein sequence ID" value="GGX13774.1"/>
    <property type="molecule type" value="Genomic_DNA"/>
</dbReference>
<proteinExistence type="predicted"/>
<comment type="caution">
    <text evidence="4">The sequence shown here is derived from an EMBL/GenBank/DDBJ whole genome shotgun (WGS) entry which is preliminary data.</text>
</comment>
<evidence type="ECO:0000256" key="2">
    <source>
        <dbReference type="ARBA" id="ARBA00022619"/>
    </source>
</evidence>
<evidence type="ECO:0000313" key="4">
    <source>
        <dbReference type="EMBL" id="GGX13774.1"/>
    </source>
</evidence>
<evidence type="ECO:0000259" key="3">
    <source>
        <dbReference type="Pfam" id="PF00925"/>
    </source>
</evidence>
<dbReference type="PANTHER" id="PTHR21327">
    <property type="entry name" value="GTP CYCLOHYDROLASE II-RELATED"/>
    <property type="match status" value="1"/>
</dbReference>
<accession>A0ABQ2XEM8</accession>
<feature type="domain" description="GTP cyclohydrolase II" evidence="3">
    <location>
        <begin position="5"/>
        <end position="166"/>
    </location>
</feature>
<dbReference type="RefSeq" id="WP_190052496.1">
    <property type="nucleotide sequence ID" value="NZ_BMWC01000007.1"/>
</dbReference>
<protein>
    <recommendedName>
        <fullName evidence="3">GTP cyclohydrolase II domain-containing protein</fullName>
    </recommendedName>
</protein>
<dbReference type="PANTHER" id="PTHR21327:SF38">
    <property type="entry name" value="3,4-DIHYDROXY-2-BUTANONE 4-PHOSPHATE SYNTHASE"/>
    <property type="match status" value="1"/>
</dbReference>
<dbReference type="InterPro" id="IPR032677">
    <property type="entry name" value="GTP_cyclohydro_II"/>
</dbReference>
<dbReference type="Gene3D" id="3.40.50.10990">
    <property type="entry name" value="GTP cyclohydrolase II"/>
    <property type="match status" value="1"/>
</dbReference>